<accession>A0ABD3Q373</accession>
<keyword evidence="3" id="KW-0472">Membrane</keyword>
<dbReference type="PANTHER" id="PTHR31297:SF38">
    <property type="entry name" value="X8 DOMAIN-CONTAINING PROTEIN"/>
    <property type="match status" value="1"/>
</dbReference>
<feature type="transmembrane region" description="Helical" evidence="3">
    <location>
        <begin position="34"/>
        <end position="53"/>
    </location>
</feature>
<evidence type="ECO:0000256" key="2">
    <source>
        <dbReference type="ARBA" id="ARBA00023295"/>
    </source>
</evidence>
<dbReference type="InterPro" id="IPR050386">
    <property type="entry name" value="Glycosyl_hydrolase_5"/>
</dbReference>
<name>A0ABD3Q373_9STRA</name>
<gene>
    <name evidence="4" type="ORF">HJC23_012948</name>
</gene>
<comment type="caution">
    <text evidence="4">The sequence shown here is derived from an EMBL/GenBank/DDBJ whole genome shotgun (WGS) entry which is preliminary data.</text>
</comment>
<evidence type="ECO:0000256" key="3">
    <source>
        <dbReference type="SAM" id="Phobius"/>
    </source>
</evidence>
<dbReference type="SUPFAM" id="SSF51445">
    <property type="entry name" value="(Trans)glycosidases"/>
    <property type="match status" value="1"/>
</dbReference>
<dbReference type="EMBL" id="JABMIG020000081">
    <property type="protein sequence ID" value="KAL3794411.1"/>
    <property type="molecule type" value="Genomic_DNA"/>
</dbReference>
<dbReference type="GO" id="GO:0016798">
    <property type="term" value="F:hydrolase activity, acting on glycosyl bonds"/>
    <property type="evidence" value="ECO:0007669"/>
    <property type="project" value="UniProtKB-KW"/>
</dbReference>
<dbReference type="AlphaFoldDB" id="A0ABD3Q373"/>
<evidence type="ECO:0000256" key="1">
    <source>
        <dbReference type="ARBA" id="ARBA00022801"/>
    </source>
</evidence>
<organism evidence="4 5">
    <name type="scientific">Cyclotella cryptica</name>
    <dbReference type="NCBI Taxonomy" id="29204"/>
    <lineage>
        <taxon>Eukaryota</taxon>
        <taxon>Sar</taxon>
        <taxon>Stramenopiles</taxon>
        <taxon>Ochrophyta</taxon>
        <taxon>Bacillariophyta</taxon>
        <taxon>Coscinodiscophyceae</taxon>
        <taxon>Thalassiosirophycidae</taxon>
        <taxon>Stephanodiscales</taxon>
        <taxon>Stephanodiscaceae</taxon>
        <taxon>Cyclotella</taxon>
    </lineage>
</organism>
<keyword evidence="3" id="KW-1133">Transmembrane helix</keyword>
<keyword evidence="5" id="KW-1185">Reference proteome</keyword>
<keyword evidence="2" id="KW-0326">Glycosidase</keyword>
<reference evidence="4 5" key="1">
    <citation type="journal article" date="2020" name="G3 (Bethesda)">
        <title>Improved Reference Genome for Cyclotella cryptica CCMP332, a Model for Cell Wall Morphogenesis, Salinity Adaptation, and Lipid Production in Diatoms (Bacillariophyta).</title>
        <authorList>
            <person name="Roberts W.R."/>
            <person name="Downey K.M."/>
            <person name="Ruck E.C."/>
            <person name="Traller J.C."/>
            <person name="Alverson A.J."/>
        </authorList>
    </citation>
    <scope>NUCLEOTIDE SEQUENCE [LARGE SCALE GENOMIC DNA]</scope>
    <source>
        <strain evidence="4 5">CCMP332</strain>
    </source>
</reference>
<evidence type="ECO:0000313" key="5">
    <source>
        <dbReference type="Proteomes" id="UP001516023"/>
    </source>
</evidence>
<dbReference type="Gene3D" id="3.20.20.80">
    <property type="entry name" value="Glycosidases"/>
    <property type="match status" value="1"/>
</dbReference>
<proteinExistence type="predicted"/>
<dbReference type="InterPro" id="IPR017853">
    <property type="entry name" value="GH"/>
</dbReference>
<dbReference type="Proteomes" id="UP001516023">
    <property type="component" value="Unassembled WGS sequence"/>
</dbReference>
<keyword evidence="1" id="KW-0378">Hydrolase</keyword>
<dbReference type="PANTHER" id="PTHR31297">
    <property type="entry name" value="GLUCAN ENDO-1,6-BETA-GLUCOSIDASE B"/>
    <property type="match status" value="1"/>
</dbReference>
<protein>
    <recommendedName>
        <fullName evidence="6">Glycoside hydrolase family 5 domain-containing protein</fullName>
    </recommendedName>
</protein>
<sequence length="660" mass="73971">MVNCVNKATMTYQSISINHNDEVNHNPSSVPRKFRWIVLFATGSLAYITFDWLRLRLFSGEDSPPSKVVSASTRIKGGPVVTDDSASRLFHTATDSVPIPTGVNLGSWLSLEDWFYVGSNGAVEVASPDDSLAASCLPPLHLDESTGPRWNSETDLLEGLANHYNKQMDEENTNRSESLGPYGKAIRTIHAFRSNYLDFDSDLSAMATLGIKYVRVPVSWCWMDFDPSDMITEVKLKDDESDDEKIGLIYMSDEEVKEKYTCQDPFYSDVRWPAIPHSFVKEFLRACAKHGIKATLDIHTYPGGTSIGTFSGVWPRYSRFWTHGDAPATDKGEKDVGREILKSFISWLETLSTEDPLAFEGLRALSPMNEPAHLAGLYNGPKPVRTDRETFLPPLPEEVSKKYLADLNDGVLPTLTQVPDGNHLRVFMWLRDAVNEFRQSKLPSLGVELHVNVHESLFPASILPKYKDKDRHNFDYGLYPGALAVFGAWWRATTSSEERASWAVLDIHHYHAWGPACSGAVEGPPIGRYACSDEEERNKVLGKCVQWASVYRETLERECESGIRLASAEFSASTHHSVRHACNDVSTLRTTYDMQVRAARQADVELFWWSFKMPYAGAFRSAWSLKHLLYVLGVLPIPDEGNFHCGDHTPPHGEPADASI</sequence>
<keyword evidence="3" id="KW-0812">Transmembrane</keyword>
<evidence type="ECO:0000313" key="4">
    <source>
        <dbReference type="EMBL" id="KAL3794411.1"/>
    </source>
</evidence>
<evidence type="ECO:0008006" key="6">
    <source>
        <dbReference type="Google" id="ProtNLM"/>
    </source>
</evidence>